<sequence length="380" mass="41819">MGEVQEVQLQVMAEGVKESSTSREIALADQKALDARERYKRWFKIVLYTVLVLAGQAVATLLGRLYFDKGGKSKWLGTLVRLVGFPILLPFYYFFVLAPKATRNNIVILDPKQPSALVLASVYILLGLLVALNCYLSSIGLMYLPVSTFSLIGSSNLGFNALFSYFMNHLKFTASIINSLVLLTISSTLLALQSDPGDSVGVPKGKYVIGFVCTVMASAGAGLFLSLNHFAFRKIIKKTTVKATVEMVIFQSIAATCVILVGLFASGEWKGLKSEMEDYKMGKASYILNLTWSTITWQLFSIGSMGLIMEVSSIFSNAIGVVGLPIIPIMAVVFFHDKMHGVKAIALVLAVWGFVSYMYQHYLDDCDHHEDSPPTEELKK</sequence>
<name>A0ACB9KE02_BAUVA</name>
<reference evidence="1 2" key="1">
    <citation type="journal article" date="2022" name="DNA Res.">
        <title>Chromosomal-level genome assembly of the orchid tree Bauhinia variegata (Leguminosae; Cercidoideae) supports the allotetraploid origin hypothesis of Bauhinia.</title>
        <authorList>
            <person name="Zhong Y."/>
            <person name="Chen Y."/>
            <person name="Zheng D."/>
            <person name="Pang J."/>
            <person name="Liu Y."/>
            <person name="Luo S."/>
            <person name="Meng S."/>
            <person name="Qian L."/>
            <person name="Wei D."/>
            <person name="Dai S."/>
            <person name="Zhou R."/>
        </authorList>
    </citation>
    <scope>NUCLEOTIDE SEQUENCE [LARGE SCALE GENOMIC DNA]</scope>
    <source>
        <strain evidence="1">BV-YZ2020</strain>
    </source>
</reference>
<evidence type="ECO:0000313" key="1">
    <source>
        <dbReference type="EMBL" id="KAI4295400.1"/>
    </source>
</evidence>
<keyword evidence="2" id="KW-1185">Reference proteome</keyword>
<evidence type="ECO:0000313" key="2">
    <source>
        <dbReference type="Proteomes" id="UP000828941"/>
    </source>
</evidence>
<gene>
    <name evidence="1" type="ORF">L6164_035449</name>
</gene>
<organism evidence="1 2">
    <name type="scientific">Bauhinia variegata</name>
    <name type="common">Purple orchid tree</name>
    <name type="synonym">Phanera variegata</name>
    <dbReference type="NCBI Taxonomy" id="167791"/>
    <lineage>
        <taxon>Eukaryota</taxon>
        <taxon>Viridiplantae</taxon>
        <taxon>Streptophyta</taxon>
        <taxon>Embryophyta</taxon>
        <taxon>Tracheophyta</taxon>
        <taxon>Spermatophyta</taxon>
        <taxon>Magnoliopsida</taxon>
        <taxon>eudicotyledons</taxon>
        <taxon>Gunneridae</taxon>
        <taxon>Pentapetalae</taxon>
        <taxon>rosids</taxon>
        <taxon>fabids</taxon>
        <taxon>Fabales</taxon>
        <taxon>Fabaceae</taxon>
        <taxon>Cercidoideae</taxon>
        <taxon>Cercideae</taxon>
        <taxon>Bauhiniinae</taxon>
        <taxon>Bauhinia</taxon>
    </lineage>
</organism>
<accession>A0ACB9KE02</accession>
<comment type="caution">
    <text evidence="1">The sequence shown here is derived from an EMBL/GenBank/DDBJ whole genome shotgun (WGS) entry which is preliminary data.</text>
</comment>
<proteinExistence type="predicted"/>
<protein>
    <submittedName>
        <fullName evidence="1">Uncharacterized protein</fullName>
    </submittedName>
</protein>
<dbReference type="EMBL" id="CM039439">
    <property type="protein sequence ID" value="KAI4295400.1"/>
    <property type="molecule type" value="Genomic_DNA"/>
</dbReference>
<dbReference type="Proteomes" id="UP000828941">
    <property type="component" value="Chromosome 14"/>
</dbReference>